<protein>
    <submittedName>
        <fullName evidence="1">Uncharacterized protein</fullName>
    </submittedName>
</protein>
<proteinExistence type="predicted"/>
<sequence>MDRASAKTIIASEGLERAIWFQRPNGKPDAVAIYEIDQGLRVVSTDERAVEVGARDYEDESEALDMFITLLRDLKELIASGVVR</sequence>
<organism evidence="1 2">
    <name type="scientific">Curtobacterium subtropicum</name>
    <dbReference type="NCBI Taxonomy" id="3055138"/>
    <lineage>
        <taxon>Bacteria</taxon>
        <taxon>Bacillati</taxon>
        <taxon>Actinomycetota</taxon>
        <taxon>Actinomycetes</taxon>
        <taxon>Micrococcales</taxon>
        <taxon>Microbacteriaceae</taxon>
        <taxon>Curtobacterium</taxon>
    </lineage>
</organism>
<keyword evidence="2" id="KW-1185">Reference proteome</keyword>
<gene>
    <name evidence="1" type="ORF">QUG98_10010</name>
</gene>
<evidence type="ECO:0000313" key="2">
    <source>
        <dbReference type="Proteomes" id="UP001235720"/>
    </source>
</evidence>
<comment type="caution">
    <text evidence="1">The sequence shown here is derived from an EMBL/GenBank/DDBJ whole genome shotgun (WGS) entry which is preliminary data.</text>
</comment>
<dbReference type="RefSeq" id="WP_289470386.1">
    <property type="nucleotide sequence ID" value="NZ_JAUCMM010000006.1"/>
</dbReference>
<dbReference type="Proteomes" id="UP001235720">
    <property type="component" value="Unassembled WGS sequence"/>
</dbReference>
<name>A0ABT7TGR7_9MICO</name>
<reference evidence="1 2" key="1">
    <citation type="submission" date="2023-06" db="EMBL/GenBank/DDBJ databases">
        <authorList>
            <person name="Feng G."/>
            <person name="Li J."/>
            <person name="Zhu H."/>
        </authorList>
    </citation>
    <scope>NUCLEOTIDE SEQUENCE [LARGE SCALE GENOMIC DNA]</scope>
    <source>
        <strain evidence="1 2">RHCJP20</strain>
    </source>
</reference>
<accession>A0ABT7TGR7</accession>
<dbReference type="EMBL" id="JAUCMM010000006">
    <property type="protein sequence ID" value="MDM7888786.1"/>
    <property type="molecule type" value="Genomic_DNA"/>
</dbReference>
<evidence type="ECO:0000313" key="1">
    <source>
        <dbReference type="EMBL" id="MDM7888786.1"/>
    </source>
</evidence>